<feature type="region of interest" description="Disordered" evidence="5">
    <location>
        <begin position="197"/>
        <end position="235"/>
    </location>
</feature>
<dbReference type="Gene3D" id="3.30.1330.60">
    <property type="entry name" value="OmpA-like domain"/>
    <property type="match status" value="1"/>
</dbReference>
<evidence type="ECO:0000259" key="7">
    <source>
        <dbReference type="PROSITE" id="PS51123"/>
    </source>
</evidence>
<dbReference type="InterPro" id="IPR050330">
    <property type="entry name" value="Bact_OuterMem_StrucFunc"/>
</dbReference>
<name>A0A2M9A3J9_9BACT</name>
<feature type="chain" id="PRO_5014799406" evidence="6">
    <location>
        <begin position="19"/>
        <end position="235"/>
    </location>
</feature>
<dbReference type="PANTHER" id="PTHR30329:SF21">
    <property type="entry name" value="LIPOPROTEIN YIAD-RELATED"/>
    <property type="match status" value="1"/>
</dbReference>
<evidence type="ECO:0000256" key="1">
    <source>
        <dbReference type="ARBA" id="ARBA00004442"/>
    </source>
</evidence>
<dbReference type="OrthoDB" id="611024at2"/>
<protein>
    <submittedName>
        <fullName evidence="8">OmpA family protein</fullName>
    </submittedName>
</protein>
<evidence type="ECO:0000256" key="2">
    <source>
        <dbReference type="ARBA" id="ARBA00023136"/>
    </source>
</evidence>
<dbReference type="InterPro" id="IPR006664">
    <property type="entry name" value="OMP_bac"/>
</dbReference>
<keyword evidence="6" id="KW-0732">Signal</keyword>
<keyword evidence="3" id="KW-0998">Cell outer membrane</keyword>
<evidence type="ECO:0000256" key="4">
    <source>
        <dbReference type="PROSITE-ProRule" id="PRU00473"/>
    </source>
</evidence>
<dbReference type="InterPro" id="IPR006665">
    <property type="entry name" value="OmpA-like"/>
</dbReference>
<proteinExistence type="predicted"/>
<dbReference type="PANTHER" id="PTHR30329">
    <property type="entry name" value="STATOR ELEMENT OF FLAGELLAR MOTOR COMPLEX"/>
    <property type="match status" value="1"/>
</dbReference>
<evidence type="ECO:0000313" key="8">
    <source>
        <dbReference type="EMBL" id="PJJ40291.1"/>
    </source>
</evidence>
<organism evidence="8 9">
    <name type="scientific">Hallerella succinigenes</name>
    <dbReference type="NCBI Taxonomy" id="1896222"/>
    <lineage>
        <taxon>Bacteria</taxon>
        <taxon>Pseudomonadati</taxon>
        <taxon>Fibrobacterota</taxon>
        <taxon>Fibrobacteria</taxon>
        <taxon>Fibrobacterales</taxon>
        <taxon>Fibrobacteraceae</taxon>
        <taxon>Hallerella</taxon>
    </lineage>
</organism>
<reference evidence="8 9" key="1">
    <citation type="submission" date="2017-11" db="EMBL/GenBank/DDBJ databases">
        <title>Animal gut microbial communities from fecal samples from Wisconsin, USA.</title>
        <authorList>
            <person name="Neumann A."/>
        </authorList>
    </citation>
    <scope>NUCLEOTIDE SEQUENCE [LARGE SCALE GENOMIC DNA]</scope>
    <source>
        <strain evidence="8 9">UWS3</strain>
    </source>
</reference>
<sequence length="235" mass="25634">MNRLIALTALATFAFAAAKDLAPNKTHAVLNISYTNFDDVPQKNKTLTFVGKKNPKNKVTVKTNGYGEVSFLIPREDSYQILCESLTGPFECGETPYVSPRASYGSVNVAFDDTRAELQGVSFKVGSAELVPSTLATLDKTIAGLKKNAKAKVEIEGHTSSEGGEEYNQKLSEDRANSVRDYMISKGISKDRVTAIGYGYSRPKASNDTEEGRKQNRRIEVRVTNPDEVDAAPAE</sequence>
<evidence type="ECO:0000256" key="5">
    <source>
        <dbReference type="SAM" id="MobiDB-lite"/>
    </source>
</evidence>
<comment type="subcellular location">
    <subcellularLocation>
        <location evidence="1">Cell outer membrane</location>
    </subcellularLocation>
</comment>
<dbReference type="Proteomes" id="UP000231134">
    <property type="component" value="Unassembled WGS sequence"/>
</dbReference>
<dbReference type="EMBL" id="PGEX01000001">
    <property type="protein sequence ID" value="PJJ40291.1"/>
    <property type="molecule type" value="Genomic_DNA"/>
</dbReference>
<dbReference type="Pfam" id="PF00691">
    <property type="entry name" value="OmpA"/>
    <property type="match status" value="1"/>
</dbReference>
<accession>A0A2M9A3J9</accession>
<keyword evidence="9" id="KW-1185">Reference proteome</keyword>
<comment type="caution">
    <text evidence="8">The sequence shown here is derived from an EMBL/GenBank/DDBJ whole genome shotgun (WGS) entry which is preliminary data.</text>
</comment>
<gene>
    <name evidence="8" type="ORF">BGX16_0208</name>
</gene>
<evidence type="ECO:0000313" key="9">
    <source>
        <dbReference type="Proteomes" id="UP000231134"/>
    </source>
</evidence>
<dbReference type="PROSITE" id="PS51123">
    <property type="entry name" value="OMPA_2"/>
    <property type="match status" value="1"/>
</dbReference>
<dbReference type="SUPFAM" id="SSF103088">
    <property type="entry name" value="OmpA-like"/>
    <property type="match status" value="1"/>
</dbReference>
<feature type="compositionally biased region" description="Basic and acidic residues" evidence="5">
    <location>
        <begin position="205"/>
        <end position="221"/>
    </location>
</feature>
<keyword evidence="2 4" id="KW-0472">Membrane</keyword>
<dbReference type="InterPro" id="IPR036737">
    <property type="entry name" value="OmpA-like_sf"/>
</dbReference>
<dbReference type="RefSeq" id="WP_100424396.1">
    <property type="nucleotide sequence ID" value="NZ_PGEX01000001.1"/>
</dbReference>
<dbReference type="CDD" id="cd07185">
    <property type="entry name" value="OmpA_C-like"/>
    <property type="match status" value="1"/>
</dbReference>
<feature type="signal peptide" evidence="6">
    <location>
        <begin position="1"/>
        <end position="18"/>
    </location>
</feature>
<evidence type="ECO:0000256" key="6">
    <source>
        <dbReference type="SAM" id="SignalP"/>
    </source>
</evidence>
<dbReference type="AlphaFoldDB" id="A0A2M9A3J9"/>
<dbReference type="GO" id="GO:0009279">
    <property type="term" value="C:cell outer membrane"/>
    <property type="evidence" value="ECO:0007669"/>
    <property type="project" value="UniProtKB-SubCell"/>
</dbReference>
<dbReference type="PRINTS" id="PR01021">
    <property type="entry name" value="OMPADOMAIN"/>
</dbReference>
<evidence type="ECO:0000256" key="3">
    <source>
        <dbReference type="ARBA" id="ARBA00023237"/>
    </source>
</evidence>
<feature type="domain" description="OmpA-like" evidence="7">
    <location>
        <begin position="110"/>
        <end position="227"/>
    </location>
</feature>